<reference evidence="1" key="1">
    <citation type="journal article" date="2023" name="G3 (Bethesda)">
        <title>A reference genome for the long-term kleptoplast-retaining sea slug Elysia crispata morphotype clarki.</title>
        <authorList>
            <person name="Eastman K.E."/>
            <person name="Pendleton A.L."/>
            <person name="Shaikh M.A."/>
            <person name="Suttiyut T."/>
            <person name="Ogas R."/>
            <person name="Tomko P."/>
            <person name="Gavelis G."/>
            <person name="Widhalm J.R."/>
            <person name="Wisecaver J.H."/>
        </authorList>
    </citation>
    <scope>NUCLEOTIDE SEQUENCE</scope>
    <source>
        <strain evidence="1">ECLA1</strain>
    </source>
</reference>
<gene>
    <name evidence="1" type="ORF">RRG08_059073</name>
</gene>
<comment type="caution">
    <text evidence="1">The sequence shown here is derived from an EMBL/GenBank/DDBJ whole genome shotgun (WGS) entry which is preliminary data.</text>
</comment>
<protein>
    <submittedName>
        <fullName evidence="1">Uncharacterized protein</fullName>
    </submittedName>
</protein>
<dbReference type="Proteomes" id="UP001283361">
    <property type="component" value="Unassembled WGS sequence"/>
</dbReference>
<dbReference type="EMBL" id="JAWDGP010000325">
    <property type="protein sequence ID" value="KAK3801371.1"/>
    <property type="molecule type" value="Genomic_DNA"/>
</dbReference>
<accession>A0AAE1B9F2</accession>
<evidence type="ECO:0000313" key="2">
    <source>
        <dbReference type="Proteomes" id="UP001283361"/>
    </source>
</evidence>
<dbReference type="AlphaFoldDB" id="A0AAE1B9F2"/>
<proteinExistence type="predicted"/>
<sequence>MAALKAFCSTALSSVASVATTGPRTTGCCLCPPKLLASFIILVDVPARTAWVVISSRLPRIWPKSW</sequence>
<evidence type="ECO:0000313" key="1">
    <source>
        <dbReference type="EMBL" id="KAK3801371.1"/>
    </source>
</evidence>
<name>A0AAE1B9F2_9GAST</name>
<organism evidence="1 2">
    <name type="scientific">Elysia crispata</name>
    <name type="common">lettuce slug</name>
    <dbReference type="NCBI Taxonomy" id="231223"/>
    <lineage>
        <taxon>Eukaryota</taxon>
        <taxon>Metazoa</taxon>
        <taxon>Spiralia</taxon>
        <taxon>Lophotrochozoa</taxon>
        <taxon>Mollusca</taxon>
        <taxon>Gastropoda</taxon>
        <taxon>Heterobranchia</taxon>
        <taxon>Euthyneura</taxon>
        <taxon>Panpulmonata</taxon>
        <taxon>Sacoglossa</taxon>
        <taxon>Placobranchoidea</taxon>
        <taxon>Plakobranchidae</taxon>
        <taxon>Elysia</taxon>
    </lineage>
</organism>
<keyword evidence="2" id="KW-1185">Reference proteome</keyword>